<protein>
    <submittedName>
        <fullName evidence="1">Uncharacterized protein</fullName>
    </submittedName>
</protein>
<accession>A0ACC3P2I2</accession>
<gene>
    <name evidence="1" type="ORF">PHAVU_L003437</name>
</gene>
<evidence type="ECO:0000313" key="1">
    <source>
        <dbReference type="EMBL" id="KAK6646238.1"/>
    </source>
</evidence>
<keyword evidence="2" id="KW-1185">Reference proteome</keyword>
<dbReference type="EMBL" id="MU967755">
    <property type="protein sequence ID" value="KAK6646238.1"/>
    <property type="molecule type" value="Genomic_DNA"/>
</dbReference>
<organism evidence="1 2">
    <name type="scientific">Phaseolus vulgaris</name>
    <name type="common">Kidney bean</name>
    <name type="synonym">French bean</name>
    <dbReference type="NCBI Taxonomy" id="3885"/>
    <lineage>
        <taxon>Eukaryota</taxon>
        <taxon>Viridiplantae</taxon>
        <taxon>Streptophyta</taxon>
        <taxon>Embryophyta</taxon>
        <taxon>Tracheophyta</taxon>
        <taxon>Spermatophyta</taxon>
        <taxon>Magnoliopsida</taxon>
        <taxon>eudicotyledons</taxon>
        <taxon>Gunneridae</taxon>
        <taxon>Pentapetalae</taxon>
        <taxon>rosids</taxon>
        <taxon>fabids</taxon>
        <taxon>Fabales</taxon>
        <taxon>Fabaceae</taxon>
        <taxon>Papilionoideae</taxon>
        <taxon>50 kb inversion clade</taxon>
        <taxon>NPAAA clade</taxon>
        <taxon>indigoferoid/millettioid clade</taxon>
        <taxon>Phaseoleae</taxon>
        <taxon>Phaseolus</taxon>
    </lineage>
</organism>
<dbReference type="Proteomes" id="UP000000226">
    <property type="component" value="Unassembled WGS sequence"/>
</dbReference>
<evidence type="ECO:0000313" key="2">
    <source>
        <dbReference type="Proteomes" id="UP000000226"/>
    </source>
</evidence>
<reference evidence="1" key="1">
    <citation type="submission" date="2023-07" db="EMBL/GenBank/DDBJ databases">
        <title>WGS assembly of Phaseolus vulgaris.</title>
        <authorList>
            <person name="Schmutz J."/>
            <person name="Mcclean P."/>
            <person name="Shu S."/>
            <person name="Cregan P."/>
            <person name="Rokhsar D."/>
            <person name="Jackson S."/>
        </authorList>
    </citation>
    <scope>NUCLEOTIDE SEQUENCE</scope>
</reference>
<sequence length="83" mass="9178">MMDEIKEKSTQKEVDLLRAMEDLKKRENELSKIVGALQDDVASSFIVGFEVVKDQAVVFHPSIDLSDINPCKTVVDGKIVDGA</sequence>
<name>A0ACC3P2I2_PHAVU</name>
<comment type="caution">
    <text evidence="1">The sequence shown here is derived from an EMBL/GenBank/DDBJ whole genome shotgun (WGS) entry which is preliminary data.</text>
</comment>
<proteinExistence type="predicted"/>